<keyword evidence="4" id="KW-1185">Reference proteome</keyword>
<dbReference type="PANTHER" id="PTHR13343:SF24">
    <property type="entry name" value="OS07G0573800 PROTEIN"/>
    <property type="match status" value="1"/>
</dbReference>
<dbReference type="Gene3D" id="3.20.180.10">
    <property type="entry name" value="PNP-oxidase-like"/>
    <property type="match status" value="1"/>
</dbReference>
<dbReference type="RefSeq" id="WP_107566949.1">
    <property type="nucleotide sequence ID" value="NZ_PYYB01000001.1"/>
</dbReference>
<dbReference type="Pfam" id="PF01243">
    <property type="entry name" value="PNPOx_N"/>
    <property type="match status" value="1"/>
</dbReference>
<reference evidence="3 4" key="1">
    <citation type="submission" date="2018-03" db="EMBL/GenBank/DDBJ databases">
        <title>Aquarubrobacter algicola gen. nov., sp. nov., a novel actinobacterium isolated from shallow eutrophic lake during the end of cyanobacterial harmful algal blooms.</title>
        <authorList>
            <person name="Chun S.J."/>
        </authorList>
    </citation>
    <scope>NUCLEOTIDE SEQUENCE [LARGE SCALE GENOMIC DNA]</scope>
    <source>
        <strain evidence="3 4">Seoho-28</strain>
    </source>
</reference>
<organism evidence="3 4">
    <name type="scientific">Paraconexibacter algicola</name>
    <dbReference type="NCBI Taxonomy" id="2133960"/>
    <lineage>
        <taxon>Bacteria</taxon>
        <taxon>Bacillati</taxon>
        <taxon>Actinomycetota</taxon>
        <taxon>Thermoleophilia</taxon>
        <taxon>Solirubrobacterales</taxon>
        <taxon>Paraconexibacteraceae</taxon>
        <taxon>Paraconexibacter</taxon>
    </lineage>
</organism>
<dbReference type="Pfam" id="PF10615">
    <property type="entry name" value="DUF2470"/>
    <property type="match status" value="1"/>
</dbReference>
<feature type="domain" description="Pyridoxamine 5'-phosphate oxidase N-terminal" evidence="1">
    <location>
        <begin position="13"/>
        <end position="138"/>
    </location>
</feature>
<dbReference type="InterPro" id="IPR011576">
    <property type="entry name" value="Pyridox_Oxase_N"/>
</dbReference>
<evidence type="ECO:0000313" key="4">
    <source>
        <dbReference type="Proteomes" id="UP000240739"/>
    </source>
</evidence>
<dbReference type="OrthoDB" id="3565122at2"/>
<evidence type="ECO:0000259" key="2">
    <source>
        <dbReference type="Pfam" id="PF10615"/>
    </source>
</evidence>
<feature type="domain" description="DUF2470" evidence="2">
    <location>
        <begin position="167"/>
        <end position="242"/>
    </location>
</feature>
<gene>
    <name evidence="3" type="ORF">C7Y72_01985</name>
</gene>
<sequence length="251" mass="26478">MSSVPQTAPTAAEQARTLTEHGRVATLATVGGDGAPWASYLAYALLADGSPVLCVSTMAEHGRNLVDDQRASLCVLDQTPAADPVETARVTLAGVARRARDADEEAAARAAFLAAHPGTDFLDFHGFSIWIVDVERVRWVGGFARMDSADGASYATATADPVSPHAAGAVAHLNEDHADALLLIARALADLPDAVSAECLRCDRYGMDLAVTRADGSREWPRVGWPQRLDEPAQLRAASVELVTRARAALA</sequence>
<dbReference type="Gene3D" id="2.30.110.10">
    <property type="entry name" value="Electron Transport, Fmn-binding Protein, Chain A"/>
    <property type="match status" value="1"/>
</dbReference>
<comment type="caution">
    <text evidence="3">The sequence shown here is derived from an EMBL/GenBank/DDBJ whole genome shotgun (WGS) entry which is preliminary data.</text>
</comment>
<evidence type="ECO:0000313" key="3">
    <source>
        <dbReference type="EMBL" id="PTL58511.1"/>
    </source>
</evidence>
<protein>
    <submittedName>
        <fullName evidence="3">Pyridoxamine 5'-phosphate oxidase</fullName>
    </submittedName>
</protein>
<evidence type="ECO:0000259" key="1">
    <source>
        <dbReference type="Pfam" id="PF01243"/>
    </source>
</evidence>
<dbReference type="EMBL" id="PYYB01000001">
    <property type="protein sequence ID" value="PTL58511.1"/>
    <property type="molecule type" value="Genomic_DNA"/>
</dbReference>
<dbReference type="AlphaFoldDB" id="A0A2T4UGY9"/>
<dbReference type="Proteomes" id="UP000240739">
    <property type="component" value="Unassembled WGS sequence"/>
</dbReference>
<dbReference type="InterPro" id="IPR037119">
    <property type="entry name" value="Haem_oxidase_HugZ-like_sf"/>
</dbReference>
<dbReference type="InterPro" id="IPR019595">
    <property type="entry name" value="DUF2470"/>
</dbReference>
<dbReference type="InterPro" id="IPR012349">
    <property type="entry name" value="Split_barrel_FMN-bd"/>
</dbReference>
<dbReference type="GO" id="GO:0005737">
    <property type="term" value="C:cytoplasm"/>
    <property type="evidence" value="ECO:0007669"/>
    <property type="project" value="UniProtKB-ARBA"/>
</dbReference>
<name>A0A2T4UGY9_9ACTN</name>
<dbReference type="PANTHER" id="PTHR13343">
    <property type="entry name" value="CREG1 PROTEIN"/>
    <property type="match status" value="1"/>
</dbReference>
<accession>A0A2T4UGY9</accession>
<proteinExistence type="predicted"/>
<dbReference type="SUPFAM" id="SSF50475">
    <property type="entry name" value="FMN-binding split barrel"/>
    <property type="match status" value="1"/>
</dbReference>